<gene>
    <name evidence="1" type="ORF">SO802_028367</name>
</gene>
<organism evidence="1 2">
    <name type="scientific">Lithocarpus litseifolius</name>
    <dbReference type="NCBI Taxonomy" id="425828"/>
    <lineage>
        <taxon>Eukaryota</taxon>
        <taxon>Viridiplantae</taxon>
        <taxon>Streptophyta</taxon>
        <taxon>Embryophyta</taxon>
        <taxon>Tracheophyta</taxon>
        <taxon>Spermatophyta</taxon>
        <taxon>Magnoliopsida</taxon>
        <taxon>eudicotyledons</taxon>
        <taxon>Gunneridae</taxon>
        <taxon>Pentapetalae</taxon>
        <taxon>rosids</taxon>
        <taxon>fabids</taxon>
        <taxon>Fagales</taxon>
        <taxon>Fagaceae</taxon>
        <taxon>Lithocarpus</taxon>
    </lineage>
</organism>
<reference evidence="1 2" key="1">
    <citation type="submission" date="2024-01" db="EMBL/GenBank/DDBJ databases">
        <title>A telomere-to-telomere, gap-free genome of sweet tea (Lithocarpus litseifolius).</title>
        <authorList>
            <person name="Zhou J."/>
        </authorList>
    </citation>
    <scope>NUCLEOTIDE SEQUENCE [LARGE SCALE GENOMIC DNA]</scope>
    <source>
        <strain evidence="1">Zhou-2022a</strain>
        <tissue evidence="1">Leaf</tissue>
    </source>
</reference>
<accession>A0AAW2BRZ0</accession>
<name>A0AAW2BRZ0_9ROSI</name>
<comment type="caution">
    <text evidence="1">The sequence shown here is derived from an EMBL/GenBank/DDBJ whole genome shotgun (WGS) entry which is preliminary data.</text>
</comment>
<keyword evidence="2" id="KW-1185">Reference proteome</keyword>
<dbReference type="EMBL" id="JAZDWU010000010">
    <property type="protein sequence ID" value="KAK9988128.1"/>
    <property type="molecule type" value="Genomic_DNA"/>
</dbReference>
<proteinExistence type="predicted"/>
<dbReference type="AlphaFoldDB" id="A0AAW2BRZ0"/>
<evidence type="ECO:0000313" key="1">
    <source>
        <dbReference type="EMBL" id="KAK9988128.1"/>
    </source>
</evidence>
<evidence type="ECO:0000313" key="2">
    <source>
        <dbReference type="Proteomes" id="UP001459277"/>
    </source>
</evidence>
<sequence>MQVQFEMKTINLHSSQLRLKSRSNPRDWRELKKTECVDLRARSSSKTRTRRLEGFSGEKELVRIGRRGIRVRNMRSFDIFDFGGELRVFGFGSVQRQRQNTETV</sequence>
<protein>
    <submittedName>
        <fullName evidence="1">Uncharacterized protein</fullName>
    </submittedName>
</protein>
<dbReference type="Proteomes" id="UP001459277">
    <property type="component" value="Unassembled WGS sequence"/>
</dbReference>